<keyword evidence="1" id="KW-0812">Transmembrane</keyword>
<organism evidence="2 3">
    <name type="scientific">Klebsiella aerogenes</name>
    <name type="common">Enterobacter aerogenes</name>
    <dbReference type="NCBI Taxonomy" id="548"/>
    <lineage>
        <taxon>Bacteria</taxon>
        <taxon>Pseudomonadati</taxon>
        <taxon>Pseudomonadota</taxon>
        <taxon>Gammaproteobacteria</taxon>
        <taxon>Enterobacterales</taxon>
        <taxon>Enterobacteriaceae</taxon>
        <taxon>Klebsiella/Raoultella group</taxon>
        <taxon>Klebsiella</taxon>
    </lineage>
</organism>
<dbReference type="EMBL" id="CP055904">
    <property type="protein sequence ID" value="QMR39397.1"/>
    <property type="molecule type" value="Genomic_DNA"/>
</dbReference>
<evidence type="ECO:0000313" key="3">
    <source>
        <dbReference type="Proteomes" id="UP000514462"/>
    </source>
</evidence>
<name>A0AAP9U5K8_KLEAE</name>
<reference evidence="3" key="1">
    <citation type="submission" date="2020-06" db="EMBL/GenBank/DDBJ databases">
        <title>REHAB project genomes.</title>
        <authorList>
            <person name="Shaw L.P."/>
        </authorList>
    </citation>
    <scope>NUCLEOTIDE SEQUENCE [LARGE SCALE GENOMIC DNA]</scope>
    <source>
        <strain evidence="3">RHBSTW-00938</strain>
    </source>
</reference>
<feature type="transmembrane region" description="Helical" evidence="1">
    <location>
        <begin position="45"/>
        <end position="62"/>
    </location>
</feature>
<keyword evidence="1" id="KW-1133">Transmembrane helix</keyword>
<dbReference type="Proteomes" id="UP000514462">
    <property type="component" value="Chromosome"/>
</dbReference>
<proteinExistence type="predicted"/>
<feature type="transmembrane region" description="Helical" evidence="1">
    <location>
        <begin position="68"/>
        <end position="93"/>
    </location>
</feature>
<gene>
    <name evidence="2" type="ORF">HV331_07815</name>
</gene>
<protein>
    <submittedName>
        <fullName evidence="2">Uncharacterized protein</fullName>
    </submittedName>
</protein>
<keyword evidence="1" id="KW-0472">Membrane</keyword>
<dbReference type="AlphaFoldDB" id="A0AAP9U5K8"/>
<dbReference type="RefSeq" id="WP_108419153.1">
    <property type="nucleotide sequence ID" value="NZ_CP055904.1"/>
</dbReference>
<accession>A0AAP9U5K8</accession>
<evidence type="ECO:0000313" key="2">
    <source>
        <dbReference type="EMBL" id="QMR39397.1"/>
    </source>
</evidence>
<evidence type="ECO:0000256" key="1">
    <source>
        <dbReference type="SAM" id="Phobius"/>
    </source>
</evidence>
<sequence length="108" mass="12083">MTIKQRDLFDAGFTESDVENLHRRLAAAEGNLDELISVLSSRFRVAFWVTVALVVVMFVTTLCAPQKYLISGGLGTVVVLAITWGTFSPFLAWKANRLQKKISHQTNR</sequence>